<feature type="compositionally biased region" description="Low complexity" evidence="1">
    <location>
        <begin position="170"/>
        <end position="187"/>
    </location>
</feature>
<reference evidence="4" key="2">
    <citation type="submission" date="2023-05" db="EMBL/GenBank/DDBJ databases">
        <authorList>
            <consortium name="Lawrence Berkeley National Laboratory"/>
            <person name="Steindorff A."/>
            <person name="Hensen N."/>
            <person name="Bonometti L."/>
            <person name="Westerberg I."/>
            <person name="Brannstrom I.O."/>
            <person name="Guillou S."/>
            <person name="Cros-Aarteil S."/>
            <person name="Calhoun S."/>
            <person name="Haridas S."/>
            <person name="Kuo A."/>
            <person name="Mondo S."/>
            <person name="Pangilinan J."/>
            <person name="Riley R."/>
            <person name="Labutti K."/>
            <person name="Andreopoulos B."/>
            <person name="Lipzen A."/>
            <person name="Chen C."/>
            <person name="Yanf M."/>
            <person name="Daum C."/>
            <person name="Ng V."/>
            <person name="Clum A."/>
            <person name="Ohm R."/>
            <person name="Martin F."/>
            <person name="Silar P."/>
            <person name="Natvig D."/>
            <person name="Lalanne C."/>
            <person name="Gautier V."/>
            <person name="Ament-Velasquez S.L."/>
            <person name="Kruys A."/>
            <person name="Hutchinson M.I."/>
            <person name="Powell A.J."/>
            <person name="Barry K."/>
            <person name="Miller A.N."/>
            <person name="Grigoriev I.V."/>
            <person name="Debuchy R."/>
            <person name="Gladieux P."/>
            <person name="Thoren M.H."/>
            <person name="Johannesson H."/>
        </authorList>
    </citation>
    <scope>NUCLEOTIDE SEQUENCE</scope>
    <source>
        <strain evidence="4">CBS 532.94</strain>
    </source>
</reference>
<evidence type="ECO:0000256" key="2">
    <source>
        <dbReference type="SAM" id="Phobius"/>
    </source>
</evidence>
<proteinExistence type="predicted"/>
<evidence type="ECO:0000313" key="5">
    <source>
        <dbReference type="Proteomes" id="UP001303760"/>
    </source>
</evidence>
<protein>
    <submittedName>
        <fullName evidence="4">Uncharacterized protein</fullName>
    </submittedName>
</protein>
<feature type="region of interest" description="Disordered" evidence="1">
    <location>
        <begin position="248"/>
        <end position="272"/>
    </location>
</feature>
<dbReference type="EMBL" id="MU860297">
    <property type="protein sequence ID" value="KAK4235106.1"/>
    <property type="molecule type" value="Genomic_DNA"/>
</dbReference>
<organism evidence="4 5">
    <name type="scientific">Achaetomium macrosporum</name>
    <dbReference type="NCBI Taxonomy" id="79813"/>
    <lineage>
        <taxon>Eukaryota</taxon>
        <taxon>Fungi</taxon>
        <taxon>Dikarya</taxon>
        <taxon>Ascomycota</taxon>
        <taxon>Pezizomycotina</taxon>
        <taxon>Sordariomycetes</taxon>
        <taxon>Sordariomycetidae</taxon>
        <taxon>Sordariales</taxon>
        <taxon>Chaetomiaceae</taxon>
        <taxon>Achaetomium</taxon>
    </lineage>
</organism>
<comment type="caution">
    <text evidence="4">The sequence shown here is derived from an EMBL/GenBank/DDBJ whole genome shotgun (WGS) entry which is preliminary data.</text>
</comment>
<keyword evidence="2" id="KW-1133">Transmembrane helix</keyword>
<reference evidence="4" key="1">
    <citation type="journal article" date="2023" name="Mol. Phylogenet. Evol.">
        <title>Genome-scale phylogeny and comparative genomics of the fungal order Sordariales.</title>
        <authorList>
            <person name="Hensen N."/>
            <person name="Bonometti L."/>
            <person name="Westerberg I."/>
            <person name="Brannstrom I.O."/>
            <person name="Guillou S."/>
            <person name="Cros-Aarteil S."/>
            <person name="Calhoun S."/>
            <person name="Haridas S."/>
            <person name="Kuo A."/>
            <person name="Mondo S."/>
            <person name="Pangilinan J."/>
            <person name="Riley R."/>
            <person name="LaButti K."/>
            <person name="Andreopoulos B."/>
            <person name="Lipzen A."/>
            <person name="Chen C."/>
            <person name="Yan M."/>
            <person name="Daum C."/>
            <person name="Ng V."/>
            <person name="Clum A."/>
            <person name="Steindorff A."/>
            <person name="Ohm R.A."/>
            <person name="Martin F."/>
            <person name="Silar P."/>
            <person name="Natvig D.O."/>
            <person name="Lalanne C."/>
            <person name="Gautier V."/>
            <person name="Ament-Velasquez S.L."/>
            <person name="Kruys A."/>
            <person name="Hutchinson M.I."/>
            <person name="Powell A.J."/>
            <person name="Barry K."/>
            <person name="Miller A.N."/>
            <person name="Grigoriev I.V."/>
            <person name="Debuchy R."/>
            <person name="Gladieux P."/>
            <person name="Hiltunen Thoren M."/>
            <person name="Johannesson H."/>
        </authorList>
    </citation>
    <scope>NUCLEOTIDE SEQUENCE</scope>
    <source>
        <strain evidence="4">CBS 532.94</strain>
    </source>
</reference>
<feature type="region of interest" description="Disordered" evidence="1">
    <location>
        <begin position="284"/>
        <end position="309"/>
    </location>
</feature>
<accession>A0AAN7C534</accession>
<evidence type="ECO:0000313" key="4">
    <source>
        <dbReference type="EMBL" id="KAK4235106.1"/>
    </source>
</evidence>
<keyword evidence="5" id="KW-1185">Reference proteome</keyword>
<feature type="region of interest" description="Disordered" evidence="1">
    <location>
        <begin position="368"/>
        <end position="409"/>
    </location>
</feature>
<evidence type="ECO:0000256" key="3">
    <source>
        <dbReference type="SAM" id="SignalP"/>
    </source>
</evidence>
<dbReference type="Proteomes" id="UP001303760">
    <property type="component" value="Unassembled WGS sequence"/>
</dbReference>
<feature type="signal peptide" evidence="3">
    <location>
        <begin position="1"/>
        <end position="18"/>
    </location>
</feature>
<keyword evidence="3" id="KW-0732">Signal</keyword>
<feature type="compositionally biased region" description="Gly residues" evidence="1">
    <location>
        <begin position="385"/>
        <end position="397"/>
    </location>
</feature>
<sequence length="409" mass="43184">MLSSILPVILISIQQAAALVCGREQSQSHTSLALSKRQVTPGPIQTRFSTTFSTGDGSNIRTPPTGYQFRVDLVNDLWGACTSTVAEEAECGFAGSCVDEFQCSKVCGNNDGPLTTLFCSEAAFPFCSIALLTLSHNDVFNSLACGRNSRTDMYMVFTIESAVTTAVTESKSTSSSAPSKSASANSTQSRQPTQPGGGDTTNISNNTINNTYNTTIITGGVVSIIALICLCCVITVWLLRRNSRMSPNAANNTTASNNSNTTSTFDSTTTTTESNSTTIFWKWRRPRKATHPTASNTRTSISDHQPGLELLVPPDPGYKAELMTEYHGPQELTARGPAAYDTSCWRADGAVGYGLSNPYPPMSPVELPASFPSPGPSPSPPVAGLGLGLGTMSGTGLGLPASPRPARLR</sequence>
<feature type="chain" id="PRO_5043002435" evidence="3">
    <location>
        <begin position="19"/>
        <end position="409"/>
    </location>
</feature>
<keyword evidence="2" id="KW-0812">Transmembrane</keyword>
<evidence type="ECO:0000256" key="1">
    <source>
        <dbReference type="SAM" id="MobiDB-lite"/>
    </source>
</evidence>
<name>A0AAN7C534_9PEZI</name>
<gene>
    <name evidence="4" type="ORF">C8A03DRAFT_18101</name>
</gene>
<feature type="compositionally biased region" description="Pro residues" evidence="1">
    <location>
        <begin position="371"/>
        <end position="381"/>
    </location>
</feature>
<keyword evidence="2" id="KW-0472">Membrane</keyword>
<feature type="transmembrane region" description="Helical" evidence="2">
    <location>
        <begin position="216"/>
        <end position="239"/>
    </location>
</feature>
<feature type="region of interest" description="Disordered" evidence="1">
    <location>
        <begin position="170"/>
        <end position="204"/>
    </location>
</feature>
<dbReference type="AlphaFoldDB" id="A0AAN7C534"/>
<feature type="compositionally biased region" description="Polar residues" evidence="1">
    <location>
        <begin position="292"/>
        <end position="303"/>
    </location>
</feature>